<dbReference type="RefSeq" id="WP_301209625.1">
    <property type="nucleotide sequence ID" value="NZ_JAROCF010000002.1"/>
</dbReference>
<dbReference type="EMBL" id="JAROCF010000002">
    <property type="protein sequence ID" value="MDN4616446.1"/>
    <property type="molecule type" value="Genomic_DNA"/>
</dbReference>
<keyword evidence="1" id="KW-1133">Transmembrane helix</keyword>
<organism evidence="2 3">
    <name type="scientific">Leifsonia williamsii</name>
    <dbReference type="NCBI Taxonomy" id="3035919"/>
    <lineage>
        <taxon>Bacteria</taxon>
        <taxon>Bacillati</taxon>
        <taxon>Actinomycetota</taxon>
        <taxon>Actinomycetes</taxon>
        <taxon>Micrococcales</taxon>
        <taxon>Microbacteriaceae</taxon>
        <taxon>Leifsonia</taxon>
    </lineage>
</organism>
<dbReference type="Proteomes" id="UP001174208">
    <property type="component" value="Unassembled WGS sequence"/>
</dbReference>
<keyword evidence="1" id="KW-0472">Membrane</keyword>
<gene>
    <name evidence="2" type="ORF">P5G50_18515</name>
</gene>
<accession>A0ABT8KG63</accession>
<comment type="caution">
    <text evidence="2">The sequence shown here is derived from an EMBL/GenBank/DDBJ whole genome shotgun (WGS) entry which is preliminary data.</text>
</comment>
<proteinExistence type="predicted"/>
<sequence>MKAFLTVAFVASITLCVASALAGLMTLYYAGAVLAILTACTAMCGTILNSLEGDNK</sequence>
<protein>
    <submittedName>
        <fullName evidence="2">Uncharacterized protein</fullName>
    </submittedName>
</protein>
<keyword evidence="1" id="KW-0812">Transmembrane</keyword>
<evidence type="ECO:0000313" key="2">
    <source>
        <dbReference type="EMBL" id="MDN4616446.1"/>
    </source>
</evidence>
<feature type="transmembrane region" description="Helical" evidence="1">
    <location>
        <begin position="28"/>
        <end position="51"/>
    </location>
</feature>
<name>A0ABT8KG63_9MICO</name>
<evidence type="ECO:0000313" key="3">
    <source>
        <dbReference type="Proteomes" id="UP001174208"/>
    </source>
</evidence>
<reference evidence="2" key="1">
    <citation type="submission" date="2023-06" db="EMBL/GenBank/DDBJ databases">
        <title>MT1 and MT2 Draft Genomes of Novel Species.</title>
        <authorList>
            <person name="Venkateswaran K."/>
        </authorList>
    </citation>
    <scope>NUCLEOTIDE SEQUENCE</scope>
    <source>
        <strain evidence="2">F6_8S_P_1B</strain>
    </source>
</reference>
<keyword evidence="3" id="KW-1185">Reference proteome</keyword>
<evidence type="ECO:0000256" key="1">
    <source>
        <dbReference type="SAM" id="Phobius"/>
    </source>
</evidence>